<proteinExistence type="predicted"/>
<keyword evidence="2" id="KW-1185">Reference proteome</keyword>
<dbReference type="HOGENOM" id="CLU_147194_0_0_10"/>
<dbReference type="AlphaFoldDB" id="I4Z9X5"/>
<dbReference type="EMBL" id="JH660660">
    <property type="protein sequence ID" value="EIM33017.1"/>
    <property type="molecule type" value="Genomic_DNA"/>
</dbReference>
<name>I4Z9X5_9BACT</name>
<protein>
    <submittedName>
        <fullName evidence="1">Uncharacterized protein</fullName>
    </submittedName>
</protein>
<gene>
    <name evidence="1" type="ORF">PrebiDRAFT_1304</name>
</gene>
<accession>I4Z9X5</accession>
<dbReference type="Proteomes" id="UP000002786">
    <property type="component" value="Unassembled WGS sequence"/>
</dbReference>
<evidence type="ECO:0000313" key="2">
    <source>
        <dbReference type="Proteomes" id="UP000002786"/>
    </source>
</evidence>
<sequence>MVDGKEESINRVQFLKTDPKARYQGYSFYFREGLCWSDINTTFLKCRKKEKSIHDVKSMSIFGVSDLVEEDYIITLINSTFISYYVDNFVNNTQTFQINDARQLPVIIPRKEENEQTVKFVTKAIQIKKGAALANESLDTIQKEVDLYIEKLYHL</sequence>
<organism evidence="1 2">
    <name type="scientific">Prevotella bivia DSM 20514</name>
    <dbReference type="NCBI Taxonomy" id="868129"/>
    <lineage>
        <taxon>Bacteria</taxon>
        <taxon>Pseudomonadati</taxon>
        <taxon>Bacteroidota</taxon>
        <taxon>Bacteroidia</taxon>
        <taxon>Bacteroidales</taxon>
        <taxon>Prevotellaceae</taxon>
        <taxon>Prevotella</taxon>
    </lineage>
</organism>
<reference evidence="1 2" key="1">
    <citation type="submission" date="2012-02" db="EMBL/GenBank/DDBJ databases">
        <title>Improved High-Quality Draft genome of Prevotella bivia DSM 20514.</title>
        <authorList>
            <consortium name="US DOE Joint Genome Institute (JGI-PGF)"/>
            <person name="Lucas S."/>
            <person name="Copeland A."/>
            <person name="Lapidus A."/>
            <person name="Bruce D."/>
            <person name="Goodwin L."/>
            <person name="Pitluck S."/>
            <person name="Peters L."/>
            <person name="Mikhailova N."/>
            <person name="Munk A.C.C."/>
            <person name="Kyrpides N."/>
            <person name="Mavromatis K."/>
            <person name="Detter J.C."/>
            <person name="Han C."/>
            <person name="Land M."/>
            <person name="Hauser L."/>
            <person name="Markowitz V."/>
            <person name="Cheng J.-F."/>
            <person name="Hugenholtz P."/>
            <person name="Woyke T."/>
            <person name="Wu D."/>
            <person name="Gronow S."/>
            <person name="Wellnitz S."/>
            <person name="Brambilla E."/>
            <person name="Klenk H.-P."/>
            <person name="Eisen J.A."/>
        </authorList>
    </citation>
    <scope>NUCLEOTIDE SEQUENCE [LARGE SCALE GENOMIC DNA]</scope>
    <source>
        <strain evidence="1 2">DSM 20514</strain>
    </source>
</reference>
<evidence type="ECO:0000313" key="1">
    <source>
        <dbReference type="EMBL" id="EIM33017.1"/>
    </source>
</evidence>